<evidence type="ECO:0000256" key="1">
    <source>
        <dbReference type="SAM" id="MobiDB-lite"/>
    </source>
</evidence>
<feature type="compositionally biased region" description="Basic and acidic residues" evidence="1">
    <location>
        <begin position="1"/>
        <end position="34"/>
    </location>
</feature>
<dbReference type="GO" id="GO:0003723">
    <property type="term" value="F:RNA binding"/>
    <property type="evidence" value="ECO:0007669"/>
    <property type="project" value="TreeGrafter"/>
</dbReference>
<dbReference type="Proteomes" id="UP000654075">
    <property type="component" value="Unassembled WGS sequence"/>
</dbReference>
<dbReference type="GO" id="GO:0000963">
    <property type="term" value="P:mitochondrial RNA processing"/>
    <property type="evidence" value="ECO:0007669"/>
    <property type="project" value="TreeGrafter"/>
</dbReference>
<feature type="region of interest" description="Disordered" evidence="1">
    <location>
        <begin position="1"/>
        <end position="40"/>
    </location>
</feature>
<dbReference type="GO" id="GO:0044528">
    <property type="term" value="P:regulation of mitochondrial mRNA stability"/>
    <property type="evidence" value="ECO:0007669"/>
    <property type="project" value="TreeGrafter"/>
</dbReference>
<dbReference type="GO" id="GO:0005759">
    <property type="term" value="C:mitochondrial matrix"/>
    <property type="evidence" value="ECO:0007669"/>
    <property type="project" value="TreeGrafter"/>
</dbReference>
<protein>
    <recommendedName>
        <fullName evidence="2">RNA-editing substrate-binding complex 6 protein domain-containing protein</fullName>
    </recommendedName>
</protein>
<evidence type="ECO:0000259" key="2">
    <source>
        <dbReference type="Pfam" id="PF26188"/>
    </source>
</evidence>
<dbReference type="InterPro" id="IPR011992">
    <property type="entry name" value="EF-hand-dom_pair"/>
</dbReference>
<feature type="non-terminal residue" evidence="3">
    <location>
        <position position="1581"/>
    </location>
</feature>
<feature type="compositionally biased region" description="Polar residues" evidence="1">
    <location>
        <begin position="515"/>
        <end position="525"/>
    </location>
</feature>
<dbReference type="SUPFAM" id="SSF47473">
    <property type="entry name" value="EF-hand"/>
    <property type="match status" value="1"/>
</dbReference>
<feature type="domain" description="RNA-editing substrate-binding complex 6 protein" evidence="2">
    <location>
        <begin position="924"/>
        <end position="1045"/>
    </location>
</feature>
<dbReference type="GO" id="GO:0035770">
    <property type="term" value="C:ribonucleoprotein granule"/>
    <property type="evidence" value="ECO:0007669"/>
    <property type="project" value="TreeGrafter"/>
</dbReference>
<dbReference type="InterPro" id="IPR058917">
    <property type="entry name" value="RESC6_dom"/>
</dbReference>
<comment type="caution">
    <text evidence="3">The sequence shown here is derived from an EMBL/GenBank/DDBJ whole genome shotgun (WGS) entry which is preliminary data.</text>
</comment>
<name>A0A813FQ66_POLGL</name>
<feature type="region of interest" description="Disordered" evidence="1">
    <location>
        <begin position="64"/>
        <end position="91"/>
    </location>
</feature>
<organism evidence="3 4">
    <name type="scientific">Polarella glacialis</name>
    <name type="common">Dinoflagellate</name>
    <dbReference type="NCBI Taxonomy" id="89957"/>
    <lineage>
        <taxon>Eukaryota</taxon>
        <taxon>Sar</taxon>
        <taxon>Alveolata</taxon>
        <taxon>Dinophyceae</taxon>
        <taxon>Suessiales</taxon>
        <taxon>Suessiaceae</taxon>
        <taxon>Polarella</taxon>
    </lineage>
</organism>
<dbReference type="PANTHER" id="PTHR21228:SF40">
    <property type="entry name" value="LD45607P"/>
    <property type="match status" value="1"/>
</dbReference>
<feature type="compositionally biased region" description="Low complexity" evidence="1">
    <location>
        <begin position="463"/>
        <end position="488"/>
    </location>
</feature>
<accession>A0A813FQ66</accession>
<sequence>MDISASKEDLARMSLRRAESAGERLGHSQSERLGHSQHGGPLRASYSFSSLTSSCLITETLASRRSNRTFSQSQPPKSSSHGRCSSPRRFSSRHVPSAAEDLVASAALPANTSSRFEGLMKFLKHNTEKQAFEKQVLASPVDVLIPEEYDEVLRAEFSRRCSFGERLNTELMPSGKWVRMLRDFGLINTSLDSKSKGRYLPSLAEADIIFRKVLHDCDYGGKRLTYDYFCKALCLVAASVYPDREWEDAMNDLLTLIASCAPEESESPDNVDFSLDANVIYVLDSFKPALHDLFRAFARRQLPGPTDARAGTGTVRKQERSLWKHTQDTMMSTFVGTSERGFITRGVSNPDLQRSAYLNLSQDLSATSAGSPSAASGLGGGDEGQDDDSQSAWLPTLQEAAESEPTSPWDTQVIEATYMNEVARKAEAERRLLEARETAHGEVPTPSPARSLRAAHGGGGSPHSGYAANGSPMNSSPMSPHSPSFSSGSGPGGIERSRSSPLNAWAENRGPASTVRASTGSVSKASMSSMMRGSGSMQEPWVYANGSPILKNRKSFMSLEQLFSLCKELKIFPDMVTRQAVVNIFKRSQCQWADRQLVPTTRLQAARRQLPLPPPEVSSQAGVRRTRGRAAERREVSQLRSAQEILAHLEAHSSASLEASHAVAYFTQLGQLSRTLGQKQVQGQAFRRLIDVLLDLVLADEIDFPGLCGCMEASARLRGMYDKIQLLFRRCAAALGSEGHLRKEGGVVGFSGSDLAAAGWALARCQMCDLSASRALASAASATLSELTSRELGRLVWAFGSLQAASGQAGAQFVSSAVLEFSTSTASASHHGLGVGLGARDFSALCWAAARTMARPGAVPLRALSARAAAVAAAGKAGPQDLSNMAWAFAKLAMGPEALLDLGAAAVARVSELEAQHISNVAWALAKACAKGEESMRCLVILGAAAAAQVSALDAQHISNVAWALAKASAKAEQTLRCFSRQALHRFGEFSPQGVSNLVWALAKAEVCEAQLLNKALTMVLERAEAQQRLKPQELVNLIWSAASLADAGSTDVLESVLVMALSDIRHFGAQDLSNFAWSLAKISTKDAARLLRATEPDVRAKLQELAPQHIANLAWAYAMLAMSELDVLPMLAELAVPRVREFAPPGLVALAWAFSSLAAAGSMGSAQMGISDNKNNKNNKNNNNKQHIVVVFGVPYWQLVSLVAEGSLERLGELATAQLSSLAWAIASFPMHEHDLDGRQRCCAVVRRLARAAAESTLQRGERISARSLCNLAWTMAKSAAAEDNNNNKNNDNNNNNDEDRELLEWLAVRALALQDELNAQDVANLAWALAKSAVLGDAQLLRALAAAASLQLRAAEGTTAPQQLCSLAWSCAKLGALSGAGTAGSELEELLLGDLAADSIRRVAEFSPQELAGVAWAFASCGALAPGGGGGVPQAVLHAIVPVASAHGRLESFDAQALSALAWSMATSSLREEQALLVAVATAAASQAKELQPLELSNLLWALATLCVQAPKAVHELLQTVSQDLARYGPRDISRLLWALSQMACAELEWLEEPCRQRLAEIGRAADCDCGSGGASALP</sequence>
<dbReference type="OrthoDB" id="431239at2759"/>
<feature type="compositionally biased region" description="Low complexity" evidence="1">
    <location>
        <begin position="366"/>
        <end position="376"/>
    </location>
</feature>
<dbReference type="Pfam" id="PF26188">
    <property type="entry name" value="RESC6"/>
    <property type="match status" value="1"/>
</dbReference>
<gene>
    <name evidence="3" type="ORF">PGLA1383_LOCUS32369</name>
</gene>
<feature type="compositionally biased region" description="Low complexity" evidence="1">
    <location>
        <begin position="526"/>
        <end position="537"/>
    </location>
</feature>
<dbReference type="PANTHER" id="PTHR21228">
    <property type="entry name" value="FAST LEU-RICH DOMAIN-CONTAINING"/>
    <property type="match status" value="1"/>
</dbReference>
<dbReference type="Gene3D" id="1.10.238.10">
    <property type="entry name" value="EF-hand"/>
    <property type="match status" value="1"/>
</dbReference>
<dbReference type="GO" id="GO:0009507">
    <property type="term" value="C:chloroplast"/>
    <property type="evidence" value="ECO:0007669"/>
    <property type="project" value="GOC"/>
</dbReference>
<reference evidence="3" key="1">
    <citation type="submission" date="2021-02" db="EMBL/GenBank/DDBJ databases">
        <authorList>
            <person name="Dougan E. K."/>
            <person name="Rhodes N."/>
            <person name="Thang M."/>
            <person name="Chan C."/>
        </authorList>
    </citation>
    <scope>NUCLEOTIDE SEQUENCE</scope>
</reference>
<dbReference type="EMBL" id="CAJNNV010025462">
    <property type="protein sequence ID" value="CAE8614647.1"/>
    <property type="molecule type" value="Genomic_DNA"/>
</dbReference>
<evidence type="ECO:0000313" key="4">
    <source>
        <dbReference type="Proteomes" id="UP000654075"/>
    </source>
</evidence>
<dbReference type="GO" id="GO:1901259">
    <property type="term" value="P:chloroplast rRNA processing"/>
    <property type="evidence" value="ECO:0007669"/>
    <property type="project" value="TreeGrafter"/>
</dbReference>
<feature type="compositionally biased region" description="Polar residues" evidence="1">
    <location>
        <begin position="64"/>
        <end position="83"/>
    </location>
</feature>
<feature type="region of interest" description="Disordered" evidence="1">
    <location>
        <begin position="437"/>
        <end position="537"/>
    </location>
</feature>
<evidence type="ECO:0000313" key="3">
    <source>
        <dbReference type="EMBL" id="CAE8614647.1"/>
    </source>
</evidence>
<proteinExistence type="predicted"/>
<feature type="region of interest" description="Disordered" evidence="1">
    <location>
        <begin position="366"/>
        <end position="390"/>
    </location>
</feature>
<dbReference type="InterPro" id="IPR050870">
    <property type="entry name" value="FAST_kinase"/>
</dbReference>
<keyword evidence="4" id="KW-1185">Reference proteome</keyword>